<name>A0A2S7A5B0_9XANT</name>
<sequence length="74" mass="8080">MPSLPPFFVGCSPDVIVVRRAILIDSLVSVFTQVVLQQAGQVHPNPRPLVWFFMVEDQLAHCADVAFCAAAVSQ</sequence>
<organism evidence="1 2">
    <name type="scientific">Xanthomonas arboricola pv. guizotiae</name>
    <dbReference type="NCBI Taxonomy" id="487867"/>
    <lineage>
        <taxon>Bacteria</taxon>
        <taxon>Pseudomonadati</taxon>
        <taxon>Pseudomonadota</taxon>
        <taxon>Gammaproteobacteria</taxon>
        <taxon>Lysobacterales</taxon>
        <taxon>Lysobacteraceae</taxon>
        <taxon>Xanthomonas</taxon>
    </lineage>
</organism>
<dbReference type="AlphaFoldDB" id="A0A2S7A5B0"/>
<reference evidence="1 2" key="1">
    <citation type="submission" date="2016-08" db="EMBL/GenBank/DDBJ databases">
        <title>Evolution of the type three secretion system and type three effector repertoires in Xanthomonas.</title>
        <authorList>
            <person name="Merda D."/>
            <person name="Briand M."/>
            <person name="Bosis E."/>
            <person name="Rousseau C."/>
            <person name="Portier P."/>
            <person name="Jacques M.-A."/>
            <person name="Fischer-Le Saux M."/>
        </authorList>
    </citation>
    <scope>NUCLEOTIDE SEQUENCE [LARGE SCALE GENOMIC DNA]</scope>
    <source>
        <strain evidence="1 2">CFBP 7409</strain>
    </source>
</reference>
<dbReference type="Proteomes" id="UP000238049">
    <property type="component" value="Unassembled WGS sequence"/>
</dbReference>
<evidence type="ECO:0000313" key="2">
    <source>
        <dbReference type="Proteomes" id="UP000238049"/>
    </source>
</evidence>
<evidence type="ECO:0000313" key="1">
    <source>
        <dbReference type="EMBL" id="PPU02272.1"/>
    </source>
</evidence>
<gene>
    <name evidence="1" type="ORF">XarbCFBP7409_05855</name>
</gene>
<comment type="caution">
    <text evidence="1">The sequence shown here is derived from an EMBL/GenBank/DDBJ whole genome shotgun (WGS) entry which is preliminary data.</text>
</comment>
<proteinExistence type="predicted"/>
<dbReference type="EMBL" id="MDSL01000008">
    <property type="protein sequence ID" value="PPU02272.1"/>
    <property type="molecule type" value="Genomic_DNA"/>
</dbReference>
<protein>
    <submittedName>
        <fullName evidence="1">Uncharacterized protein</fullName>
    </submittedName>
</protein>
<accession>A0A2S7A5B0</accession>